<keyword evidence="3 7" id="KW-0479">Metal-binding</keyword>
<feature type="binding site" description="axial binding residue" evidence="7">
    <location>
        <position position="52"/>
    </location>
    <ligand>
        <name>heme c</name>
        <dbReference type="ChEBI" id="CHEBI:61717"/>
    </ligand>
    <ligandPart>
        <name>Fe</name>
        <dbReference type="ChEBI" id="CHEBI:18248"/>
    </ligandPart>
</feature>
<gene>
    <name evidence="10" type="ORF">AM592_13290</name>
</gene>
<keyword evidence="11" id="KW-1185">Reference proteome</keyword>
<dbReference type="InterPro" id="IPR051811">
    <property type="entry name" value="Cytochrome_c550/c551-like"/>
</dbReference>
<dbReference type="RefSeq" id="WP_053604239.1">
    <property type="nucleotide sequence ID" value="NZ_CP012600.1"/>
</dbReference>
<accession>A0A0M4FHZ2</accession>
<evidence type="ECO:0000259" key="9">
    <source>
        <dbReference type="PROSITE" id="PS51007"/>
    </source>
</evidence>
<organism evidence="10 11">
    <name type="scientific">Bacillus gobiensis</name>
    <dbReference type="NCBI Taxonomy" id="1441095"/>
    <lineage>
        <taxon>Bacteria</taxon>
        <taxon>Bacillati</taxon>
        <taxon>Bacillota</taxon>
        <taxon>Bacilli</taxon>
        <taxon>Bacillales</taxon>
        <taxon>Bacillaceae</taxon>
        <taxon>Bacillus</taxon>
    </lineage>
</organism>
<sequence length="109" mass="11534">MKRKLFTLAVFPAILLLGACGAGDNDSDSSDKNNETAGNGEDLYQESCIGCHGQNLEGSSGPNLQKVGAKYSESEIVDIINNGRGNNMPGGLVSEEEATELANWLSEKK</sequence>
<dbReference type="Pfam" id="PF13442">
    <property type="entry name" value="Cytochrome_CBB3"/>
    <property type="match status" value="1"/>
</dbReference>
<dbReference type="PATRIC" id="fig|1441095.3.peg.2913"/>
<feature type="signal peptide" evidence="8">
    <location>
        <begin position="1"/>
        <end position="22"/>
    </location>
</feature>
<feature type="binding site" description="covalent" evidence="6">
    <location>
        <position position="48"/>
    </location>
    <ligand>
        <name>heme c</name>
        <dbReference type="ChEBI" id="CHEBI:61717"/>
    </ligand>
</feature>
<name>A0A0M4FHZ2_9BACI</name>
<feature type="domain" description="Cytochrome c" evidence="9">
    <location>
        <begin position="35"/>
        <end position="109"/>
    </location>
</feature>
<evidence type="ECO:0000256" key="2">
    <source>
        <dbReference type="ARBA" id="ARBA00022617"/>
    </source>
</evidence>
<dbReference type="GO" id="GO:0016020">
    <property type="term" value="C:membrane"/>
    <property type="evidence" value="ECO:0007669"/>
    <property type="project" value="InterPro"/>
</dbReference>
<dbReference type="PANTHER" id="PTHR37823:SF3">
    <property type="entry name" value="CYTOCHROME C-551"/>
    <property type="match status" value="1"/>
</dbReference>
<evidence type="ECO:0000313" key="10">
    <source>
        <dbReference type="EMBL" id="ALC82449.1"/>
    </source>
</evidence>
<evidence type="ECO:0000256" key="4">
    <source>
        <dbReference type="ARBA" id="ARBA00022982"/>
    </source>
</evidence>
<keyword evidence="5 7" id="KW-0408">Iron</keyword>
<dbReference type="Gene3D" id="1.10.760.10">
    <property type="entry name" value="Cytochrome c-like domain"/>
    <property type="match status" value="1"/>
</dbReference>
<evidence type="ECO:0000256" key="5">
    <source>
        <dbReference type="ARBA" id="ARBA00023004"/>
    </source>
</evidence>
<dbReference type="PANTHER" id="PTHR37823">
    <property type="entry name" value="CYTOCHROME C-553-LIKE"/>
    <property type="match status" value="1"/>
</dbReference>
<dbReference type="GO" id="GO:0009055">
    <property type="term" value="F:electron transfer activity"/>
    <property type="evidence" value="ECO:0007669"/>
    <property type="project" value="InterPro"/>
</dbReference>
<dbReference type="AlphaFoldDB" id="A0A0M4FHZ2"/>
<protein>
    <submittedName>
        <fullName evidence="10">Cytochrome C</fullName>
    </submittedName>
</protein>
<dbReference type="InterPro" id="IPR012218">
    <property type="entry name" value="Cyt_c_BACSU-c550-type"/>
</dbReference>
<dbReference type="InterPro" id="IPR036909">
    <property type="entry name" value="Cyt_c-like_dom_sf"/>
</dbReference>
<feature type="chain" id="PRO_5038784376" evidence="8">
    <location>
        <begin position="23"/>
        <end position="109"/>
    </location>
</feature>
<dbReference type="GO" id="GO:0020037">
    <property type="term" value="F:heme binding"/>
    <property type="evidence" value="ECO:0007669"/>
    <property type="project" value="InterPro"/>
</dbReference>
<evidence type="ECO:0000313" key="11">
    <source>
        <dbReference type="Proteomes" id="UP000067625"/>
    </source>
</evidence>
<dbReference type="PIRSF" id="PIRSF000025">
    <property type="entry name" value="Cytc_Bsub_c550"/>
    <property type="match status" value="1"/>
</dbReference>
<reference evidence="10 11" key="2">
    <citation type="journal article" date="2016" name="Int. J. Syst. Evol. Microbiol.">
        <title>Bacillus gobiensis sp. nov., isolated from a soil sample.</title>
        <authorList>
            <person name="Liu B."/>
            <person name="Liu G.H."/>
            <person name="Cetin S."/>
            <person name="Schumann P."/>
            <person name="Pan Z.Z."/>
            <person name="Chen Q.Q."/>
        </authorList>
    </citation>
    <scope>NUCLEOTIDE SEQUENCE [LARGE SCALE GENOMIC DNA]</scope>
    <source>
        <strain evidence="10 11">FJAT-4402</strain>
    </source>
</reference>
<evidence type="ECO:0000256" key="8">
    <source>
        <dbReference type="SAM" id="SignalP"/>
    </source>
</evidence>
<feature type="binding site" description="axial binding residue" evidence="7">
    <location>
        <position position="88"/>
    </location>
    <ligand>
        <name>heme c</name>
        <dbReference type="ChEBI" id="CHEBI:61717"/>
    </ligand>
    <ligandPart>
        <name>Fe</name>
        <dbReference type="ChEBI" id="CHEBI:18248"/>
    </ligandPart>
</feature>
<dbReference type="EMBL" id="CP012600">
    <property type="protein sequence ID" value="ALC82449.1"/>
    <property type="molecule type" value="Genomic_DNA"/>
</dbReference>
<comment type="PTM">
    <text evidence="6">Binds 1 heme c group covalently per subunit.</text>
</comment>
<dbReference type="InterPro" id="IPR054782">
    <property type="entry name" value="Cytochro_C551"/>
</dbReference>
<dbReference type="PROSITE" id="PS51007">
    <property type="entry name" value="CYTC"/>
    <property type="match status" value="1"/>
</dbReference>
<evidence type="ECO:0000256" key="6">
    <source>
        <dbReference type="PIRSR" id="PIRSR000025-1"/>
    </source>
</evidence>
<dbReference type="SUPFAM" id="SSF46626">
    <property type="entry name" value="Cytochrome c"/>
    <property type="match status" value="1"/>
</dbReference>
<keyword evidence="1" id="KW-0813">Transport</keyword>
<proteinExistence type="predicted"/>
<dbReference type="PROSITE" id="PS51257">
    <property type="entry name" value="PROKAR_LIPOPROTEIN"/>
    <property type="match status" value="1"/>
</dbReference>
<evidence type="ECO:0000256" key="7">
    <source>
        <dbReference type="PIRSR" id="PIRSR000025-2"/>
    </source>
</evidence>
<keyword evidence="4" id="KW-0249">Electron transport</keyword>
<dbReference type="OrthoDB" id="7933886at2"/>
<keyword evidence="8" id="KW-0732">Signal</keyword>
<feature type="binding site" description="covalent" evidence="6">
    <location>
        <position position="51"/>
    </location>
    <ligand>
        <name>heme c</name>
        <dbReference type="ChEBI" id="CHEBI:61717"/>
    </ligand>
</feature>
<dbReference type="Proteomes" id="UP000067625">
    <property type="component" value="Chromosome"/>
</dbReference>
<dbReference type="InterPro" id="IPR009056">
    <property type="entry name" value="Cyt_c-like_dom"/>
</dbReference>
<dbReference type="GO" id="GO:0005506">
    <property type="term" value="F:iron ion binding"/>
    <property type="evidence" value="ECO:0007669"/>
    <property type="project" value="InterPro"/>
</dbReference>
<dbReference type="NCBIfam" id="NF045774">
    <property type="entry name" value="cytochro_C551"/>
    <property type="match status" value="1"/>
</dbReference>
<evidence type="ECO:0000256" key="3">
    <source>
        <dbReference type="ARBA" id="ARBA00022723"/>
    </source>
</evidence>
<dbReference type="STRING" id="1441095.AM592_13290"/>
<keyword evidence="2 6" id="KW-0349">Heme</keyword>
<reference evidence="11" key="1">
    <citation type="submission" date="2015-08" db="EMBL/GenBank/DDBJ databases">
        <title>Genome sequencing project for genomic taxonomy and phylogenomics of Bacillus-like bacteria.</title>
        <authorList>
            <person name="Liu B."/>
            <person name="Wang J."/>
            <person name="Zhu Y."/>
            <person name="Liu G."/>
            <person name="Chen Q."/>
            <person name="Chen Z."/>
            <person name="Lan J."/>
            <person name="Che J."/>
            <person name="Ge C."/>
            <person name="Shi H."/>
            <person name="Pan Z."/>
            <person name="Liu X."/>
        </authorList>
    </citation>
    <scope>NUCLEOTIDE SEQUENCE [LARGE SCALE GENOMIC DNA]</scope>
    <source>
        <strain evidence="11">FJAT-4402</strain>
    </source>
</reference>
<evidence type="ECO:0000256" key="1">
    <source>
        <dbReference type="ARBA" id="ARBA00022448"/>
    </source>
</evidence>